<dbReference type="Pfam" id="PF00144">
    <property type="entry name" value="Beta-lactamase"/>
    <property type="match status" value="1"/>
</dbReference>
<feature type="chain" id="PRO_5014633569" evidence="1">
    <location>
        <begin position="20"/>
        <end position="422"/>
    </location>
</feature>
<reference evidence="4" key="1">
    <citation type="submission" date="2016-07" db="EMBL/GenBank/DDBJ databases">
        <title>Nontailed viruses are major unrecognized killers of bacteria in the ocean.</title>
        <authorList>
            <person name="Kauffman K."/>
            <person name="Hussain F."/>
            <person name="Yang J."/>
            <person name="Arevalo P."/>
            <person name="Brown J."/>
            <person name="Cutler M."/>
            <person name="Kelly L."/>
            <person name="Polz M.F."/>
        </authorList>
    </citation>
    <scope>NUCLEOTIDE SEQUENCE [LARGE SCALE GENOMIC DNA]</scope>
    <source>
        <strain evidence="4">10N.261.55.E11</strain>
    </source>
</reference>
<organism evidence="3 4">
    <name type="scientific">Vibrio splendidus</name>
    <dbReference type="NCBI Taxonomy" id="29497"/>
    <lineage>
        <taxon>Bacteria</taxon>
        <taxon>Pseudomonadati</taxon>
        <taxon>Pseudomonadota</taxon>
        <taxon>Gammaproteobacteria</taxon>
        <taxon>Vibrionales</taxon>
        <taxon>Vibrionaceae</taxon>
        <taxon>Vibrio</taxon>
    </lineage>
</organism>
<evidence type="ECO:0000256" key="1">
    <source>
        <dbReference type="SAM" id="SignalP"/>
    </source>
</evidence>
<comment type="caution">
    <text evidence="3">The sequence shown here is derived from an EMBL/GenBank/DDBJ whole genome shotgun (WGS) entry which is preliminary data.</text>
</comment>
<dbReference type="Proteomes" id="UP000235330">
    <property type="component" value="Unassembled WGS sequence"/>
</dbReference>
<protein>
    <submittedName>
        <fullName evidence="3">6-aminohexanoate hydrolase</fullName>
    </submittedName>
</protein>
<accession>A0A2N7FDX9</accession>
<dbReference type="AlphaFoldDB" id="A0A2N7FDX9"/>
<proteinExistence type="predicted"/>
<dbReference type="EMBL" id="MCWU01000018">
    <property type="protein sequence ID" value="PMJ67502.1"/>
    <property type="molecule type" value="Genomic_DNA"/>
</dbReference>
<evidence type="ECO:0000259" key="2">
    <source>
        <dbReference type="Pfam" id="PF00144"/>
    </source>
</evidence>
<evidence type="ECO:0000313" key="3">
    <source>
        <dbReference type="EMBL" id="PMJ67502.1"/>
    </source>
</evidence>
<keyword evidence="3" id="KW-0378">Hydrolase</keyword>
<dbReference type="PANTHER" id="PTHR43283:SF7">
    <property type="entry name" value="BETA-LACTAMASE-RELATED DOMAIN-CONTAINING PROTEIN"/>
    <property type="match status" value="1"/>
</dbReference>
<feature type="domain" description="Beta-lactamase-related" evidence="2">
    <location>
        <begin position="109"/>
        <end position="399"/>
    </location>
</feature>
<name>A0A2N7FDX9_VIBSP</name>
<dbReference type="Gene3D" id="3.40.710.10">
    <property type="entry name" value="DD-peptidase/beta-lactamase superfamily"/>
    <property type="match status" value="1"/>
</dbReference>
<dbReference type="InterPro" id="IPR050789">
    <property type="entry name" value="Diverse_Enzym_Activities"/>
</dbReference>
<gene>
    <name evidence="3" type="ORF">BCU17_17185</name>
</gene>
<dbReference type="RefSeq" id="WP_102516185.1">
    <property type="nucleotide sequence ID" value="NZ_CAWNSM010000018.1"/>
</dbReference>
<sequence length="422" mass="46404">MRKTILAVALSALTFGINAKEVQKPDAEFIQKVAQVGITQANWDSGKAAKLTIKNAYRFTHHVELSKGEYTHDIGQASGFDLNSMTAQDFDGEQPMSVILRDRLNQESLVILKNGQLVDEYYWSGMHKDHSHLMMSVTKSFTSMTLATLANDGLVDMNALITEYVPELKASPAYAKATVQEVADMRSGVLVKGINGKSWDERMTNVQEWNGANAYPEITTVAEFGALLGARDDVNSGEAYDYQCVNTEMLGMVITSVTDKTTSEVMEEKLWKKVGFESNAYMQTNSVGEAVASGGLNATTRDVARMMDVLVNDGKNRRGEQIVPKTFVDNLIKGNADVKSAWSKGKESKMVSDAWYKDQIRTFNVDGHKFLAFVGIHGQVVIGEPSTGIVLAMTGAQDERESHRTVSMTFLDVVPTLLTALK</sequence>
<keyword evidence="1" id="KW-0732">Signal</keyword>
<dbReference type="SUPFAM" id="SSF56601">
    <property type="entry name" value="beta-lactamase/transpeptidase-like"/>
    <property type="match status" value="1"/>
</dbReference>
<dbReference type="PANTHER" id="PTHR43283">
    <property type="entry name" value="BETA-LACTAMASE-RELATED"/>
    <property type="match status" value="1"/>
</dbReference>
<dbReference type="InterPro" id="IPR001466">
    <property type="entry name" value="Beta-lactam-related"/>
</dbReference>
<feature type="signal peptide" evidence="1">
    <location>
        <begin position="1"/>
        <end position="19"/>
    </location>
</feature>
<evidence type="ECO:0000313" key="4">
    <source>
        <dbReference type="Proteomes" id="UP000235330"/>
    </source>
</evidence>
<dbReference type="InterPro" id="IPR012338">
    <property type="entry name" value="Beta-lactam/transpept-like"/>
</dbReference>
<dbReference type="GO" id="GO:0016787">
    <property type="term" value="F:hydrolase activity"/>
    <property type="evidence" value="ECO:0007669"/>
    <property type="project" value="UniProtKB-KW"/>
</dbReference>